<dbReference type="VEuPathDB" id="VectorBase:AAEL009554"/>
<dbReference type="Pfam" id="PF00089">
    <property type="entry name" value="Trypsin"/>
    <property type="match status" value="2"/>
</dbReference>
<reference evidence="8 9" key="1">
    <citation type="submission" date="2017-06" db="EMBL/GenBank/DDBJ databases">
        <title>Aedes aegypti genome working group (AGWG) sequencing and assembly.</title>
        <authorList>
            <consortium name="Aedes aegypti Genome Working Group (AGWG)"/>
            <person name="Matthews B.J."/>
        </authorList>
    </citation>
    <scope>NUCLEOTIDE SEQUENCE [LARGE SCALE GENOMIC DNA]</scope>
    <source>
        <strain evidence="8 9">LVP_AGWG</strain>
    </source>
</reference>
<evidence type="ECO:0000259" key="7">
    <source>
        <dbReference type="PROSITE" id="PS50240"/>
    </source>
</evidence>
<name>A0A1S4FMP6_AEDAE</name>
<dbReference type="GO" id="GO:0005576">
    <property type="term" value="C:extracellular region"/>
    <property type="evidence" value="ECO:0007669"/>
    <property type="project" value="UniProtKB-SubCell"/>
</dbReference>
<keyword evidence="4" id="KW-1015">Disulfide bond</keyword>
<dbReference type="GO" id="GO:0004252">
    <property type="term" value="F:serine-type endopeptidase activity"/>
    <property type="evidence" value="ECO:0007669"/>
    <property type="project" value="InterPro"/>
</dbReference>
<evidence type="ECO:0000256" key="2">
    <source>
        <dbReference type="ARBA" id="ARBA00022525"/>
    </source>
</evidence>
<dbReference type="PRINTS" id="PR00722">
    <property type="entry name" value="CHYMOTRYPSIN"/>
</dbReference>
<dbReference type="PROSITE" id="PS00134">
    <property type="entry name" value="TRYPSIN_HIS"/>
    <property type="match status" value="1"/>
</dbReference>
<dbReference type="InParanoid" id="A0A1S4FMP6"/>
<organism evidence="8 9">
    <name type="scientific">Aedes aegypti</name>
    <name type="common">Yellowfever mosquito</name>
    <name type="synonym">Culex aegypti</name>
    <dbReference type="NCBI Taxonomy" id="7159"/>
    <lineage>
        <taxon>Eukaryota</taxon>
        <taxon>Metazoa</taxon>
        <taxon>Ecdysozoa</taxon>
        <taxon>Arthropoda</taxon>
        <taxon>Hexapoda</taxon>
        <taxon>Insecta</taxon>
        <taxon>Pterygota</taxon>
        <taxon>Neoptera</taxon>
        <taxon>Endopterygota</taxon>
        <taxon>Diptera</taxon>
        <taxon>Nematocera</taxon>
        <taxon>Culicoidea</taxon>
        <taxon>Culicidae</taxon>
        <taxon>Culicinae</taxon>
        <taxon>Aedini</taxon>
        <taxon>Aedes</taxon>
        <taxon>Stegomyia</taxon>
    </lineage>
</organism>
<dbReference type="CDD" id="cd00190">
    <property type="entry name" value="Tryp_SPc"/>
    <property type="match status" value="1"/>
</dbReference>
<dbReference type="AlphaFoldDB" id="A0A1S4FMP6"/>
<dbReference type="PANTHER" id="PTHR24260">
    <property type="match status" value="1"/>
</dbReference>
<dbReference type="InterPro" id="IPR043504">
    <property type="entry name" value="Peptidase_S1_PA_chymotrypsin"/>
</dbReference>
<dbReference type="InterPro" id="IPR001254">
    <property type="entry name" value="Trypsin_dom"/>
</dbReference>
<dbReference type="PROSITE" id="PS50240">
    <property type="entry name" value="TRYPSIN_DOM"/>
    <property type="match status" value="2"/>
</dbReference>
<dbReference type="FunFam" id="2.40.10.10:FF:000068">
    <property type="entry name" value="transmembrane protease serine 2"/>
    <property type="match status" value="1"/>
</dbReference>
<dbReference type="Gene3D" id="2.40.10.10">
    <property type="entry name" value="Trypsin-like serine proteases"/>
    <property type="match status" value="2"/>
</dbReference>
<dbReference type="EnsemblMetazoa" id="AAEL009554-RA">
    <property type="protein sequence ID" value="AAEL009554-PA"/>
    <property type="gene ID" value="AAEL009554"/>
</dbReference>
<protein>
    <recommendedName>
        <fullName evidence="7">Peptidase S1 domain-containing protein</fullName>
    </recommendedName>
</protein>
<dbReference type="FunFam" id="2.40.10.10:FF:000054">
    <property type="entry name" value="Complement C1r subcomponent"/>
    <property type="match status" value="1"/>
</dbReference>
<keyword evidence="3" id="KW-0732">Signal</keyword>
<dbReference type="InterPro" id="IPR001314">
    <property type="entry name" value="Peptidase_S1A"/>
</dbReference>
<evidence type="ECO:0000313" key="9">
    <source>
        <dbReference type="Proteomes" id="UP000008820"/>
    </source>
</evidence>
<dbReference type="InterPro" id="IPR051333">
    <property type="entry name" value="CLIP_Serine_Protease"/>
</dbReference>
<evidence type="ECO:0000313" key="8">
    <source>
        <dbReference type="EnsemblMetazoa" id="AAEL009554-PA"/>
    </source>
</evidence>
<comment type="subcellular location">
    <subcellularLocation>
        <location evidence="1">Secreted</location>
    </subcellularLocation>
</comment>
<dbReference type="InterPro" id="IPR009003">
    <property type="entry name" value="Peptidase_S1_PA"/>
</dbReference>
<gene>
    <name evidence="8" type="primary">5572144</name>
</gene>
<reference evidence="8" key="2">
    <citation type="submission" date="2021-02" db="UniProtKB">
        <authorList>
            <consortium name="EnsemblMetazoa"/>
        </authorList>
    </citation>
    <scope>IDENTIFICATION</scope>
    <source>
        <strain evidence="8">LVP_AGWG</strain>
    </source>
</reference>
<proteinExistence type="inferred from homology"/>
<dbReference type="SMART" id="SM00020">
    <property type="entry name" value="Tryp_SPc"/>
    <property type="match status" value="1"/>
</dbReference>
<sequence length="567" mass="63392">MVEPGSSLSSVYFCIMKVVVALLVLCVAAINGAGGQSFFGSEPSDDYYRRNDVFDCPSRYYPPVPFLNAFSADNAPAVAGGVRAFDGEYQHMVAIGWEFNDGIKYLCGGSIIHSKFILTAAHCSLPVNGISPTTIRAGDTDLSSEENDYLAQQRTILRIVRHSLHRHSRSYNDIALIELEQDLLFNLQVSSACIWLETYIPSEPLQIVGFGEMKLADGPSMTLQRGHVDHHPIDDCDKRLTTRRRIPDGLLESQFCASHETMDTCQGDSGGPIEVRKIDMFSREIALIVGITSFGTACGSGSIGVYTKISPYVEWIETTTNQSFSYEKCASRIEFSEFKPHGIIELTSDKSLPYFHLLRNRSNNQEFDCIGTLIDDQFVVTSALCATHKAGAPKFIYIADHEEYVEIAEWIPHPQYQKDTQANNIALLRLSKFLKRGLKPTCLATQEQSKENLAVSFMLNSFVTENGLRKFAYFKRTFWPEDKQCSANLNEICKRSTLPVIPTICKVTNGAPILKDSPEGIPLLYGIIDAEGSKCDGELRGTLIEPYMKWIRSVLQEYLRKEVLIFV</sequence>
<feature type="domain" description="Peptidase S1" evidence="7">
    <location>
        <begin position="78"/>
        <end position="321"/>
    </location>
</feature>
<comment type="similarity">
    <text evidence="6">Belongs to the peptidase S1 family. CLIP subfamily.</text>
</comment>
<dbReference type="OrthoDB" id="10004439at2759"/>
<keyword evidence="5" id="KW-0325">Glycoprotein</keyword>
<dbReference type="InterPro" id="IPR018114">
    <property type="entry name" value="TRYPSIN_HIS"/>
</dbReference>
<accession>A0A1S4FMP6</accession>
<feature type="domain" description="Peptidase S1" evidence="7">
    <location>
        <begin position="343"/>
        <end position="556"/>
    </location>
</feature>
<dbReference type="PANTHER" id="PTHR24260:SF147">
    <property type="entry name" value="EG:BACR7A4.3 PROTEIN-RELATED"/>
    <property type="match status" value="1"/>
</dbReference>
<evidence type="ECO:0000256" key="5">
    <source>
        <dbReference type="ARBA" id="ARBA00023180"/>
    </source>
</evidence>
<dbReference type="FunCoup" id="A0A1S4FMP6">
    <property type="interactions" value="11"/>
</dbReference>
<evidence type="ECO:0000256" key="6">
    <source>
        <dbReference type="ARBA" id="ARBA00024195"/>
    </source>
</evidence>
<dbReference type="Proteomes" id="UP000008820">
    <property type="component" value="Chromosome 3"/>
</dbReference>
<keyword evidence="9" id="KW-1185">Reference proteome</keyword>
<dbReference type="GO" id="GO:0006508">
    <property type="term" value="P:proteolysis"/>
    <property type="evidence" value="ECO:0007669"/>
    <property type="project" value="InterPro"/>
</dbReference>
<keyword evidence="2" id="KW-0964">Secreted</keyword>
<evidence type="ECO:0000256" key="1">
    <source>
        <dbReference type="ARBA" id="ARBA00004613"/>
    </source>
</evidence>
<evidence type="ECO:0000256" key="3">
    <source>
        <dbReference type="ARBA" id="ARBA00022729"/>
    </source>
</evidence>
<dbReference type="SUPFAM" id="SSF50494">
    <property type="entry name" value="Trypsin-like serine proteases"/>
    <property type="match status" value="2"/>
</dbReference>
<evidence type="ECO:0000256" key="4">
    <source>
        <dbReference type="ARBA" id="ARBA00023157"/>
    </source>
</evidence>